<dbReference type="GeneID" id="109010420"/>
<organism evidence="2 3">
    <name type="scientific">Juglans regia</name>
    <name type="common">English walnut</name>
    <dbReference type="NCBI Taxonomy" id="51240"/>
    <lineage>
        <taxon>Eukaryota</taxon>
        <taxon>Viridiplantae</taxon>
        <taxon>Streptophyta</taxon>
        <taxon>Embryophyta</taxon>
        <taxon>Tracheophyta</taxon>
        <taxon>Spermatophyta</taxon>
        <taxon>Magnoliopsida</taxon>
        <taxon>eudicotyledons</taxon>
        <taxon>Gunneridae</taxon>
        <taxon>Pentapetalae</taxon>
        <taxon>rosids</taxon>
        <taxon>fabids</taxon>
        <taxon>Fagales</taxon>
        <taxon>Juglandaceae</taxon>
        <taxon>Juglans</taxon>
    </lineage>
</organism>
<dbReference type="Pfam" id="PF25276">
    <property type="entry name" value="DUF7870"/>
    <property type="match status" value="1"/>
</dbReference>
<reference evidence="3" key="1">
    <citation type="submission" date="2025-08" db="UniProtKB">
        <authorList>
            <consortium name="RefSeq"/>
        </authorList>
    </citation>
    <scope>IDENTIFICATION</scope>
    <source>
        <tissue evidence="3">Leaves</tissue>
    </source>
</reference>
<dbReference type="PANTHER" id="PTHR33597:SF21">
    <property type="entry name" value="METHYLTRANSFERASE TYPE 11 DOMAIN-CONTAINING PROTEIN"/>
    <property type="match status" value="1"/>
</dbReference>
<dbReference type="KEGG" id="jre:109010420"/>
<dbReference type="AlphaFoldDB" id="A0A6P9ECA9"/>
<sequence>MELARGLGAKTENKMKHLNVGRTGMNSDTLMVIQLPDSRVLRNLSRSVFLALVILTLPYVVSIIRERSEANSGSDATNSNLFTSVFRDLASEGLLRKSDKALIVCPGIAGMIHNLQQHFHNGVIDVVMDSDLKGQNSISEETFDFVFTSGIVDTKFVDRVVKTGGIVAVPLSSNPKTGFRKQSNYRIVYLRRYDSTIMALRKVGPSNEQVESSTRRRLCQMASEAKKAKLESLEDVLLEPPRRALMKSTNYLKKIRFLSDLLGDTLEDYKRRVFIGVGLAEENIGVTEWFRQNYPKRNQEFEVYNLDQAVPEEGLGRVAVSSVEVSDWLVKNVKEEEYVVLKAEAEVVEEMIKRRSICLVDELFLECKNHWWKGGEREKGKRAYWECLALHGRLRDEGVAVHQWWG</sequence>
<evidence type="ECO:0000313" key="3">
    <source>
        <dbReference type="RefSeq" id="XP_035540427.1"/>
    </source>
</evidence>
<evidence type="ECO:0000259" key="1">
    <source>
        <dbReference type="Pfam" id="PF25276"/>
    </source>
</evidence>
<dbReference type="PANTHER" id="PTHR33597">
    <property type="entry name" value="OS02G0760400 PROTEIN"/>
    <property type="match status" value="1"/>
</dbReference>
<feature type="domain" description="DUF7870" evidence="1">
    <location>
        <begin position="230"/>
        <end position="405"/>
    </location>
</feature>
<dbReference type="RefSeq" id="XP_035540427.1">
    <property type="nucleotide sequence ID" value="XM_035684534.1"/>
</dbReference>
<protein>
    <submittedName>
        <fullName evidence="3">Uncharacterized protein LOC109010420</fullName>
    </submittedName>
</protein>
<accession>A0A6P9ECA9</accession>
<name>A0A6P9ECA9_JUGRE</name>
<dbReference type="OrthoDB" id="1919622at2759"/>
<evidence type="ECO:0000313" key="2">
    <source>
        <dbReference type="Proteomes" id="UP000235220"/>
    </source>
</evidence>
<gene>
    <name evidence="3" type="primary">LOC109010420</name>
</gene>
<dbReference type="Proteomes" id="UP000235220">
    <property type="component" value="Chromosome 13"/>
</dbReference>
<dbReference type="Gramene" id="Jr13_03710_p1">
    <property type="protein sequence ID" value="cds.Jr13_03710_p1"/>
    <property type="gene ID" value="Jr13_03710"/>
</dbReference>
<proteinExistence type="predicted"/>
<keyword evidence="2" id="KW-1185">Reference proteome</keyword>
<dbReference type="InterPro" id="IPR057192">
    <property type="entry name" value="DUF7870"/>
</dbReference>